<organism evidence="2 3">
    <name type="scientific">Antarcticimicrobium sediminis</name>
    <dbReference type="NCBI Taxonomy" id="2546227"/>
    <lineage>
        <taxon>Bacteria</taxon>
        <taxon>Pseudomonadati</taxon>
        <taxon>Pseudomonadota</taxon>
        <taxon>Alphaproteobacteria</taxon>
        <taxon>Rhodobacterales</taxon>
        <taxon>Paracoccaceae</taxon>
        <taxon>Antarcticimicrobium</taxon>
    </lineage>
</organism>
<feature type="compositionally biased region" description="Basic residues" evidence="1">
    <location>
        <begin position="84"/>
        <end position="101"/>
    </location>
</feature>
<dbReference type="RefSeq" id="WP_132828165.1">
    <property type="nucleotide sequence ID" value="NZ_SMFP01000004.1"/>
</dbReference>
<accession>A0A4R5EVL4</accession>
<reference evidence="2 3" key="1">
    <citation type="submission" date="2019-03" db="EMBL/GenBank/DDBJ databases">
        <authorList>
            <person name="Zhang S."/>
        </authorList>
    </citation>
    <scope>NUCLEOTIDE SEQUENCE [LARGE SCALE GENOMIC DNA]</scope>
    <source>
        <strain evidence="2 3">S4J41</strain>
    </source>
</reference>
<keyword evidence="3" id="KW-1185">Reference proteome</keyword>
<evidence type="ECO:0000256" key="1">
    <source>
        <dbReference type="SAM" id="MobiDB-lite"/>
    </source>
</evidence>
<comment type="caution">
    <text evidence="2">The sequence shown here is derived from an EMBL/GenBank/DDBJ whole genome shotgun (WGS) entry which is preliminary data.</text>
</comment>
<dbReference type="Proteomes" id="UP000294662">
    <property type="component" value="Unassembled WGS sequence"/>
</dbReference>
<proteinExistence type="predicted"/>
<evidence type="ECO:0000313" key="2">
    <source>
        <dbReference type="EMBL" id="TDE38872.1"/>
    </source>
</evidence>
<sequence>MAGSRNSSVRRRAAIAAADRVRLLLAVVEDDAFLSEVLHSADKAIVDIHMTPANGQRDAAPETVGGRRLDDSSRASLLGPAYHTAKKHALRRRGRRPPGRA</sequence>
<feature type="region of interest" description="Disordered" evidence="1">
    <location>
        <begin position="53"/>
        <end position="101"/>
    </location>
</feature>
<dbReference type="AlphaFoldDB" id="A0A4R5EVL4"/>
<evidence type="ECO:0000313" key="3">
    <source>
        <dbReference type="Proteomes" id="UP000294662"/>
    </source>
</evidence>
<protein>
    <submittedName>
        <fullName evidence="2">Uncharacterized protein</fullName>
    </submittedName>
</protein>
<dbReference type="OrthoDB" id="9954467at2"/>
<dbReference type="EMBL" id="SMFP01000004">
    <property type="protein sequence ID" value="TDE38872.1"/>
    <property type="molecule type" value="Genomic_DNA"/>
</dbReference>
<gene>
    <name evidence="2" type="ORF">E1B25_07565</name>
</gene>
<name>A0A4R5EVL4_9RHOB</name>